<evidence type="ECO:0000256" key="2">
    <source>
        <dbReference type="SAM" id="MobiDB-lite"/>
    </source>
</evidence>
<evidence type="ECO:0000313" key="3">
    <source>
        <dbReference type="EMBL" id="CDW80412.1"/>
    </source>
</evidence>
<feature type="region of interest" description="Disordered" evidence="2">
    <location>
        <begin position="655"/>
        <end position="681"/>
    </location>
</feature>
<feature type="compositionally biased region" description="Low complexity" evidence="2">
    <location>
        <begin position="655"/>
        <end position="672"/>
    </location>
</feature>
<dbReference type="InParanoid" id="A0A078AG32"/>
<name>A0A078AG32_STYLE</name>
<proteinExistence type="predicted"/>
<feature type="region of interest" description="Disordered" evidence="2">
    <location>
        <begin position="46"/>
        <end position="70"/>
    </location>
</feature>
<keyword evidence="4" id="KW-1185">Reference proteome</keyword>
<evidence type="ECO:0000313" key="4">
    <source>
        <dbReference type="Proteomes" id="UP000039865"/>
    </source>
</evidence>
<dbReference type="EMBL" id="CCKQ01008945">
    <property type="protein sequence ID" value="CDW80412.1"/>
    <property type="molecule type" value="Genomic_DNA"/>
</dbReference>
<gene>
    <name evidence="3" type="primary">Contig6143.g6573</name>
    <name evidence="3" type="ORF">STYLEM_9410</name>
</gene>
<feature type="coiled-coil region" evidence="1">
    <location>
        <begin position="707"/>
        <end position="843"/>
    </location>
</feature>
<feature type="compositionally biased region" description="Basic and acidic residues" evidence="2">
    <location>
        <begin position="51"/>
        <end position="64"/>
    </location>
</feature>
<dbReference type="AlphaFoldDB" id="A0A078AG32"/>
<dbReference type="Proteomes" id="UP000039865">
    <property type="component" value="Unassembled WGS sequence"/>
</dbReference>
<evidence type="ECO:0000256" key="1">
    <source>
        <dbReference type="SAM" id="Coils"/>
    </source>
</evidence>
<organism evidence="3 4">
    <name type="scientific">Stylonychia lemnae</name>
    <name type="common">Ciliate</name>
    <dbReference type="NCBI Taxonomy" id="5949"/>
    <lineage>
        <taxon>Eukaryota</taxon>
        <taxon>Sar</taxon>
        <taxon>Alveolata</taxon>
        <taxon>Ciliophora</taxon>
        <taxon>Intramacronucleata</taxon>
        <taxon>Spirotrichea</taxon>
        <taxon>Stichotrichia</taxon>
        <taxon>Sporadotrichida</taxon>
        <taxon>Oxytrichidae</taxon>
        <taxon>Stylonychinae</taxon>
        <taxon>Stylonychia</taxon>
    </lineage>
</organism>
<accession>A0A078AG32</accession>
<sequence>MTKGMSQQVSQYINTKLLSLDNDTKQQLRMIIQSKRQFFQKQEASELIENEQSRRKSQTKDRSSSAKSKIAKIQHQIFTREINESEMFHNINRKKSNIIEELEKAYNNQTFGEDNIVLMKQIQDDQASVAKTQDTNREQLLASQLDYSNFNEDQMAINEERPQSQNYIKQQRSVILDSSDYEIEPESRRVSKQKSNSQLKLSKKNMLAKSVTQIQTPNDKSLKSSMITSMGGGPAVAQSTLTKNYKASSNQNRQQPKINYKSNQHYSSINPNGSLKQSKFIDDKSKVKLNETLKETVRGELFEIVNNYETLALVPEDEKLEDDILELDRITKKSKGQIPKKQQVKLQQYTNNIENHKLTYSSQVQSRSPSLSQKLNQTIKTSREQSGIKQVNTNVNSKILKHIIVNTESKVRRVLRSNFNSKHGSLERGLALSPCHNIDNETINLEESSYQRSMDQLKDDMTSTLQQVNARNIAQFLKSKTLYHQQSDYELSYIFALIVATVDENIPLNNDKSDLLKRSIDDICKYLSNHGRVIYSLQKFRVLFERRESILKQIQKFQLFKKFDERKEVIFEITDSSNPIFRFTTDTIEIFRDLNKLNNQQKRQNNQENFKQTIQAKSIVQSESLSNFLSPQNNANKCLFDSTQKRFNFITPYSSISQRQSPSKQSSQNNSPTKKDKTPSVQQQLLVQKQIAIQKSYKVQLDQSVNIQQKTQQAKEREYEIARLKMQQKYLLFQLDKQERLKEEKRQKELELDYLREQGEFNSRLKEVKVIKEEKEKIRERSIENKEYRRALRIKEQEEQIRLAQENSMKALQEYQFKQQLHRQQKEKQAEEFRKKKQEILINKAHQSEQFLNSKENELDEKLKSQFDEATYRFKKLDETENAIKKELQTLKKIIKPKKNTIEI</sequence>
<protein>
    <submittedName>
        <fullName evidence="3">Uncharacterized protein</fullName>
    </submittedName>
</protein>
<keyword evidence="1" id="KW-0175">Coiled coil</keyword>
<reference evidence="3 4" key="1">
    <citation type="submission" date="2014-06" db="EMBL/GenBank/DDBJ databases">
        <authorList>
            <person name="Swart Estienne"/>
        </authorList>
    </citation>
    <scope>NUCLEOTIDE SEQUENCE [LARGE SCALE GENOMIC DNA]</scope>
    <source>
        <strain evidence="3 4">130c</strain>
    </source>
</reference>